<protein>
    <submittedName>
        <fullName evidence="5">GFA family protein</fullName>
    </submittedName>
</protein>
<comment type="similarity">
    <text evidence="1">Belongs to the Gfa family.</text>
</comment>
<dbReference type="InterPro" id="IPR006913">
    <property type="entry name" value="CENP-V/GFA"/>
</dbReference>
<accession>A0A2C9WRS4</accession>
<keyword evidence="2" id="KW-0479">Metal-binding</keyword>
<dbReference type="AlphaFoldDB" id="A0A2C9WRS4"/>
<name>A0A2C9WRS4_9GAMM</name>
<evidence type="ECO:0000313" key="6">
    <source>
        <dbReference type="Proteomes" id="UP000569202"/>
    </source>
</evidence>
<dbReference type="InterPro" id="IPR011057">
    <property type="entry name" value="Mss4-like_sf"/>
</dbReference>
<evidence type="ECO:0000313" key="5">
    <source>
        <dbReference type="EMBL" id="NNH77430.1"/>
    </source>
</evidence>
<evidence type="ECO:0000256" key="3">
    <source>
        <dbReference type="ARBA" id="ARBA00022833"/>
    </source>
</evidence>
<comment type="caution">
    <text evidence="5">The sequence shown here is derived from an EMBL/GenBank/DDBJ whole genome shotgun (WGS) entry which is preliminary data.</text>
</comment>
<dbReference type="RefSeq" id="WP_086192256.1">
    <property type="nucleotide sequence ID" value="NZ_JABERL010000020.1"/>
</dbReference>
<evidence type="ECO:0000256" key="1">
    <source>
        <dbReference type="ARBA" id="ARBA00005495"/>
    </source>
</evidence>
<organism evidence="5 6">
    <name type="scientific">Acinetobacter terrae</name>
    <dbReference type="NCBI Taxonomy" id="2731247"/>
    <lineage>
        <taxon>Bacteria</taxon>
        <taxon>Pseudomonadati</taxon>
        <taxon>Pseudomonadota</taxon>
        <taxon>Gammaproteobacteria</taxon>
        <taxon>Moraxellales</taxon>
        <taxon>Moraxellaceae</taxon>
        <taxon>Acinetobacter</taxon>
        <taxon>Acinetobacter Taxon 24</taxon>
    </lineage>
</organism>
<sequence>MKARCLCGATQFEVKLKNHEVCACHCSMCRRQTGGPLMTVDIQDIDFIDPQHLSVFRSSDWGERGFCNACGTLIFWRTKDHTFANINVFSLEQLPGDLDFNLEIYVDNQPAFYSFNNQTKKMTEVEVIAMFSKDQEEK</sequence>
<dbReference type="PANTHER" id="PTHR33337:SF40">
    <property type="entry name" value="CENP-V_GFA DOMAIN-CONTAINING PROTEIN-RELATED"/>
    <property type="match status" value="1"/>
</dbReference>
<dbReference type="SUPFAM" id="SSF51316">
    <property type="entry name" value="Mss4-like"/>
    <property type="match status" value="1"/>
</dbReference>
<proteinExistence type="inferred from homology"/>
<reference evidence="5 6" key="1">
    <citation type="submission" date="2020-04" db="EMBL/GenBank/DDBJ databases">
        <title>Acinetobacter Taxon 24.</title>
        <authorList>
            <person name="Nemec A."/>
            <person name="Radolfova-Krizova L."/>
            <person name="Higgins P.G."/>
            <person name="Spanelova P."/>
        </authorList>
    </citation>
    <scope>NUCLEOTIDE SEQUENCE [LARGE SCALE GENOMIC DNA]</scope>
    <source>
        <strain evidence="5 6">ANC 5380</strain>
    </source>
</reference>
<keyword evidence="4" id="KW-0456">Lyase</keyword>
<dbReference type="Proteomes" id="UP000569202">
    <property type="component" value="Unassembled WGS sequence"/>
</dbReference>
<dbReference type="GO" id="GO:0016846">
    <property type="term" value="F:carbon-sulfur lyase activity"/>
    <property type="evidence" value="ECO:0007669"/>
    <property type="project" value="InterPro"/>
</dbReference>
<dbReference type="PROSITE" id="PS51891">
    <property type="entry name" value="CENP_V_GFA"/>
    <property type="match status" value="1"/>
</dbReference>
<evidence type="ECO:0000256" key="2">
    <source>
        <dbReference type="ARBA" id="ARBA00022723"/>
    </source>
</evidence>
<evidence type="ECO:0000256" key="4">
    <source>
        <dbReference type="ARBA" id="ARBA00023239"/>
    </source>
</evidence>
<gene>
    <name evidence="5" type="ORF">HLH17_07060</name>
</gene>
<dbReference type="Pfam" id="PF04828">
    <property type="entry name" value="GFA"/>
    <property type="match status" value="1"/>
</dbReference>
<dbReference type="STRING" id="1977878.B9T23_00170"/>
<accession>A0A7Y2RER6</accession>
<dbReference type="PANTHER" id="PTHR33337">
    <property type="entry name" value="GFA DOMAIN-CONTAINING PROTEIN"/>
    <property type="match status" value="1"/>
</dbReference>
<keyword evidence="3" id="KW-0862">Zinc</keyword>
<dbReference type="EMBL" id="JABERL010000020">
    <property type="protein sequence ID" value="NNH77430.1"/>
    <property type="molecule type" value="Genomic_DNA"/>
</dbReference>
<dbReference type="Gene3D" id="3.90.1590.10">
    <property type="entry name" value="glutathione-dependent formaldehyde- activating enzyme (gfa)"/>
    <property type="match status" value="1"/>
</dbReference>
<dbReference type="GO" id="GO:0046872">
    <property type="term" value="F:metal ion binding"/>
    <property type="evidence" value="ECO:0007669"/>
    <property type="project" value="UniProtKB-KW"/>
</dbReference>